<dbReference type="AlphaFoldDB" id="A0A5S5AC46"/>
<sequence>MVYKSEFNVNFKDLDKEDAKILSWFFVGLRHEAIRLLKKEKKLKQHEILILNDLVNPDDSKPPFLSSTTMPACFKMLR</sequence>
<accession>A0A5S5AC46</accession>
<gene>
    <name evidence="1" type="ORF">LZ11_02485</name>
</gene>
<comment type="caution">
    <text evidence="1">The sequence shown here is derived from an EMBL/GenBank/DDBJ whole genome shotgun (WGS) entry which is preliminary data.</text>
</comment>
<protein>
    <submittedName>
        <fullName evidence="1">RNA polymerase sigma-B factor</fullName>
    </submittedName>
</protein>
<evidence type="ECO:0000313" key="1">
    <source>
        <dbReference type="EMBL" id="TYP47006.1"/>
    </source>
</evidence>
<name>A0A5S5AC46_9FIRM</name>
<reference evidence="1 2" key="1">
    <citation type="submission" date="2019-07" db="EMBL/GenBank/DDBJ databases">
        <title>Genomic Encyclopedia of Type Strains, Phase I: the one thousand microbial genomes (KMG-I) project.</title>
        <authorList>
            <person name="Kyrpides N."/>
        </authorList>
    </citation>
    <scope>NUCLEOTIDE SEQUENCE [LARGE SCALE GENOMIC DNA]</scope>
    <source>
        <strain evidence="1 2">DSM 16647</strain>
    </source>
</reference>
<dbReference type="EMBL" id="VNHO01000054">
    <property type="protein sequence ID" value="TYP47006.1"/>
    <property type="molecule type" value="Genomic_DNA"/>
</dbReference>
<dbReference type="Proteomes" id="UP000322294">
    <property type="component" value="Unassembled WGS sequence"/>
</dbReference>
<keyword evidence="2" id="KW-1185">Reference proteome</keyword>
<proteinExistence type="predicted"/>
<organism evidence="1 2">
    <name type="scientific">Thermosediminibacter litoriperuensis</name>
    <dbReference type="NCBI Taxonomy" id="291989"/>
    <lineage>
        <taxon>Bacteria</taxon>
        <taxon>Bacillati</taxon>
        <taxon>Bacillota</taxon>
        <taxon>Clostridia</taxon>
        <taxon>Thermosediminibacterales</taxon>
        <taxon>Thermosediminibacteraceae</taxon>
        <taxon>Thermosediminibacter</taxon>
    </lineage>
</organism>
<evidence type="ECO:0000313" key="2">
    <source>
        <dbReference type="Proteomes" id="UP000322294"/>
    </source>
</evidence>